<feature type="transmembrane region" description="Helical" evidence="7">
    <location>
        <begin position="201"/>
        <end position="222"/>
    </location>
</feature>
<dbReference type="GO" id="GO:0019842">
    <property type="term" value="F:vitamin binding"/>
    <property type="evidence" value="ECO:0007669"/>
    <property type="project" value="TreeGrafter"/>
</dbReference>
<dbReference type="GO" id="GO:0008488">
    <property type="term" value="F:gamma-glutamyl carboxylase activity"/>
    <property type="evidence" value="ECO:0007669"/>
    <property type="project" value="InterPro"/>
</dbReference>
<dbReference type="Pfam" id="PF05090">
    <property type="entry name" value="HTTM"/>
    <property type="match status" value="1"/>
</dbReference>
<evidence type="ECO:0000313" key="9">
    <source>
        <dbReference type="EMBL" id="KAB1068033.1"/>
    </source>
</evidence>
<comment type="caution">
    <text evidence="9">The sequence shown here is derived from an EMBL/GenBank/DDBJ whole genome shotgun (WGS) entry which is preliminary data.</text>
</comment>
<evidence type="ECO:0000256" key="2">
    <source>
        <dbReference type="ARBA" id="ARBA00022692"/>
    </source>
</evidence>
<dbReference type="PANTHER" id="PTHR12639">
    <property type="entry name" value="VITAMIN K-DEPENDENT GAMMA-CARBOXYLASE"/>
    <property type="match status" value="1"/>
</dbReference>
<accession>A0A6N6MFA7</accession>
<dbReference type="InterPro" id="IPR011020">
    <property type="entry name" value="HTTM-like"/>
</dbReference>
<comment type="subcellular location">
    <subcellularLocation>
        <location evidence="1">Endomembrane system</location>
        <topology evidence="1">Multi-pass membrane protein</topology>
    </subcellularLocation>
</comment>
<dbReference type="InterPro" id="IPR053934">
    <property type="entry name" value="HTTM_dom"/>
</dbReference>
<evidence type="ECO:0000256" key="4">
    <source>
        <dbReference type="ARBA" id="ARBA00023136"/>
    </source>
</evidence>
<protein>
    <submittedName>
        <fullName evidence="9">HTTM domain-containing protein</fullName>
    </submittedName>
</protein>
<keyword evidence="3 7" id="KW-1133">Transmembrane helix</keyword>
<reference evidence="9 10" key="1">
    <citation type="submission" date="2019-09" db="EMBL/GenBank/DDBJ databases">
        <authorList>
            <person name="Cao W.R."/>
        </authorList>
    </citation>
    <scope>NUCLEOTIDE SEQUENCE [LARGE SCALE GENOMIC DNA]</scope>
    <source>
        <strain evidence="9 10">B1N29</strain>
    </source>
</reference>
<dbReference type="SMART" id="SM00752">
    <property type="entry name" value="HTTM"/>
    <property type="match status" value="1"/>
</dbReference>
<dbReference type="Proteomes" id="UP000441333">
    <property type="component" value="Unassembled WGS sequence"/>
</dbReference>
<feature type="transmembrane region" description="Helical" evidence="7">
    <location>
        <begin position="229"/>
        <end position="247"/>
    </location>
</feature>
<evidence type="ECO:0000256" key="7">
    <source>
        <dbReference type="SAM" id="Phobius"/>
    </source>
</evidence>
<feature type="transmembrane region" description="Helical" evidence="7">
    <location>
        <begin position="149"/>
        <end position="166"/>
    </location>
</feature>
<evidence type="ECO:0000256" key="5">
    <source>
        <dbReference type="ARBA" id="ARBA00023157"/>
    </source>
</evidence>
<evidence type="ECO:0000313" key="10">
    <source>
        <dbReference type="Proteomes" id="UP000441333"/>
    </source>
</evidence>
<evidence type="ECO:0000256" key="6">
    <source>
        <dbReference type="ARBA" id="ARBA00023239"/>
    </source>
</evidence>
<evidence type="ECO:0000256" key="3">
    <source>
        <dbReference type="ARBA" id="ARBA00022989"/>
    </source>
</evidence>
<organism evidence="9 10">
    <name type="scientific">Pseudotamlana haliotis</name>
    <dbReference type="NCBI Taxonomy" id="2614804"/>
    <lineage>
        <taxon>Bacteria</taxon>
        <taxon>Pseudomonadati</taxon>
        <taxon>Bacteroidota</taxon>
        <taxon>Flavobacteriia</taxon>
        <taxon>Flavobacteriales</taxon>
        <taxon>Flavobacteriaceae</taxon>
        <taxon>Pseudotamlana</taxon>
    </lineage>
</organism>
<keyword evidence="5" id="KW-1015">Disulfide bond</keyword>
<evidence type="ECO:0000256" key="1">
    <source>
        <dbReference type="ARBA" id="ARBA00004127"/>
    </source>
</evidence>
<name>A0A6N6MFA7_9FLAO</name>
<dbReference type="EMBL" id="WAAT01000041">
    <property type="protein sequence ID" value="KAB1068033.1"/>
    <property type="molecule type" value="Genomic_DNA"/>
</dbReference>
<keyword evidence="6" id="KW-0456">Lyase</keyword>
<sequence>MLNKWFFKHIDNSALIVFRIIFGALCFLEAAGAIFTGWIRRTLVEPNFTFNFIGFEWLQPLPGDGMYYYYAVMSFFGLLIMVGYKYRLSMIAFTLMWSGTYLMQKSSYNNHYYLLMLLSALMIFLPANRYASVDAKIHPEIKSNAMPQWCRIVIILQLFIVYTYAAKAKLYPDWLNTNVMETLMRGKKNYFLVGELLQEKWLQYFLAYGGILFDGLIVPLLLYKPTRKYAFAASIVFHLFNSFVFQIGIFPYLSLAFTLFFFPSEVIQKLFLKKKTHYDTCEIIIPKTRNLFVSVFFIYFIIQIALPLRHHFIPGDVLWTEEGHRLSWRMMLRSKTARTTYWIENKANGKRFRLKLREHLTKKQVRSASAKPDVIWQFSQRLKDHYKANGMDIAVYLDCKVSVNGRPYQTLINPDIDIASVPWHVFKHSPWLIPTK</sequence>
<feature type="transmembrane region" description="Helical" evidence="7">
    <location>
        <begin position="110"/>
        <end position="128"/>
    </location>
</feature>
<evidence type="ECO:0000259" key="8">
    <source>
        <dbReference type="SMART" id="SM00752"/>
    </source>
</evidence>
<proteinExistence type="predicted"/>
<keyword evidence="2 7" id="KW-0812">Transmembrane</keyword>
<feature type="transmembrane region" description="Helical" evidence="7">
    <location>
        <begin position="12"/>
        <end position="39"/>
    </location>
</feature>
<dbReference type="PANTHER" id="PTHR12639:SF7">
    <property type="entry name" value="HTTM DOMAIN-CONTAINING PROTEIN"/>
    <property type="match status" value="1"/>
</dbReference>
<gene>
    <name evidence="9" type="ORF">F6U93_07800</name>
</gene>
<keyword evidence="10" id="KW-1185">Reference proteome</keyword>
<dbReference type="InterPro" id="IPR007782">
    <property type="entry name" value="VKG_COase"/>
</dbReference>
<dbReference type="Pfam" id="PF22777">
    <property type="entry name" value="VKGC_lumenal_dom"/>
    <property type="match status" value="1"/>
</dbReference>
<feature type="domain" description="HTTM-like" evidence="8">
    <location>
        <begin position="7"/>
        <end position="266"/>
    </location>
</feature>
<dbReference type="GO" id="GO:0012505">
    <property type="term" value="C:endomembrane system"/>
    <property type="evidence" value="ECO:0007669"/>
    <property type="project" value="UniProtKB-SubCell"/>
</dbReference>
<dbReference type="RefSeq" id="WP_150938528.1">
    <property type="nucleotide sequence ID" value="NZ_WAAT01000041.1"/>
</dbReference>
<dbReference type="AlphaFoldDB" id="A0A6N6MFA7"/>
<keyword evidence="4 7" id="KW-0472">Membrane</keyword>
<dbReference type="InterPro" id="IPR053935">
    <property type="entry name" value="VKGC_lumenal_dom"/>
</dbReference>